<feature type="domain" description="Carboxylesterase type B" evidence="8">
    <location>
        <begin position="32"/>
        <end position="229"/>
    </location>
</feature>
<feature type="signal peptide" evidence="7">
    <location>
        <begin position="1"/>
        <end position="20"/>
    </location>
</feature>
<protein>
    <recommendedName>
        <fullName evidence="7">Carboxylic ester hydrolase</fullName>
        <ecNumber evidence="7">3.1.1.-</ecNumber>
    </recommendedName>
</protein>
<keyword evidence="5" id="KW-1015">Disulfide bond</keyword>
<dbReference type="InterPro" id="IPR002018">
    <property type="entry name" value="CarbesteraseB"/>
</dbReference>
<evidence type="ECO:0000259" key="8">
    <source>
        <dbReference type="Pfam" id="PF00135"/>
    </source>
</evidence>
<proteinExistence type="inferred from homology"/>
<keyword evidence="6" id="KW-0325">Glycoprotein</keyword>
<dbReference type="PROSITE" id="PS00122">
    <property type="entry name" value="CARBOXYLESTERASE_B_1"/>
    <property type="match status" value="1"/>
</dbReference>
<evidence type="ECO:0000313" key="10">
    <source>
        <dbReference type="Proteomes" id="UP000092461"/>
    </source>
</evidence>
<dbReference type="VEuPathDB" id="VectorBase:LLONM1_010200"/>
<accession>A0A1B0GHN1</accession>
<sequence length="229" mass="24933">MFRLVIFAIFAVSFVIITEGKPLTKDVSLNDRPIIHTNTGWLQGTTESCGLFCSYYSFKGIPYAAPPTGQNRFRAPRPHPGWSGTRDASEHGASCPANSRLNRIESEDCLFLNIYSQDLVGRRAVMVWIHGGGFDFGNGDSFTYGPDHIVDDNVVMVTINYRLGALGFLSTGDHHATGNYGLKDAVMALRWIRDNIANFGGDPDNVTIFGESAGGAAVHYLLLSPSARG</sequence>
<feature type="chain" id="PRO_5008446017" description="Carboxylic ester hydrolase" evidence="7">
    <location>
        <begin position="21"/>
        <end position="229"/>
    </location>
</feature>
<comment type="similarity">
    <text evidence="1 7">Belongs to the type-B carboxylesterase/lipase family.</text>
</comment>
<evidence type="ECO:0000256" key="4">
    <source>
        <dbReference type="ARBA" id="ARBA00022801"/>
    </source>
</evidence>
<dbReference type="InterPro" id="IPR050309">
    <property type="entry name" value="Type-B_Carboxylest/Lipase"/>
</dbReference>
<reference evidence="9" key="1">
    <citation type="submission" date="2020-05" db="UniProtKB">
        <authorList>
            <consortium name="EnsemblMetazoa"/>
        </authorList>
    </citation>
    <scope>IDENTIFICATION</scope>
    <source>
        <strain evidence="9">Jacobina</strain>
    </source>
</reference>
<keyword evidence="7" id="KW-0732">Signal</keyword>
<dbReference type="InterPro" id="IPR019819">
    <property type="entry name" value="Carboxylesterase_B_CS"/>
</dbReference>
<dbReference type="PANTHER" id="PTHR11559">
    <property type="entry name" value="CARBOXYLESTERASE"/>
    <property type="match status" value="1"/>
</dbReference>
<evidence type="ECO:0000256" key="3">
    <source>
        <dbReference type="ARBA" id="ARBA00022487"/>
    </source>
</evidence>
<evidence type="ECO:0000313" key="9">
    <source>
        <dbReference type="EnsemblMetazoa" id="LLOJ001557-PA"/>
    </source>
</evidence>
<dbReference type="Pfam" id="PF00135">
    <property type="entry name" value="COesterase"/>
    <property type="match status" value="1"/>
</dbReference>
<dbReference type="Proteomes" id="UP000092461">
    <property type="component" value="Unassembled WGS sequence"/>
</dbReference>
<dbReference type="GO" id="GO:0052689">
    <property type="term" value="F:carboxylic ester hydrolase activity"/>
    <property type="evidence" value="ECO:0007669"/>
    <property type="project" value="UniProtKB-KW"/>
</dbReference>
<dbReference type="VEuPathDB" id="VectorBase:LLOJ001557"/>
<dbReference type="EMBL" id="AJWK01005361">
    <property type="status" value="NOT_ANNOTATED_CDS"/>
    <property type="molecule type" value="Genomic_DNA"/>
</dbReference>
<dbReference type="EC" id="3.1.1.-" evidence="7"/>
<evidence type="ECO:0000256" key="1">
    <source>
        <dbReference type="ARBA" id="ARBA00005964"/>
    </source>
</evidence>
<dbReference type="InterPro" id="IPR002168">
    <property type="entry name" value="Lipase_GDXG_HIS_AS"/>
</dbReference>
<dbReference type="PROSITE" id="PS00941">
    <property type="entry name" value="CARBOXYLESTERASE_B_2"/>
    <property type="match status" value="1"/>
</dbReference>
<evidence type="ECO:0000256" key="6">
    <source>
        <dbReference type="ARBA" id="ARBA00023180"/>
    </source>
</evidence>
<name>A0A1B0GHN1_LUTLO</name>
<dbReference type="InterPro" id="IPR029058">
    <property type="entry name" value="AB_hydrolase_fold"/>
</dbReference>
<organism evidence="9 10">
    <name type="scientific">Lutzomyia longipalpis</name>
    <name type="common">Sand fly</name>
    <dbReference type="NCBI Taxonomy" id="7200"/>
    <lineage>
        <taxon>Eukaryota</taxon>
        <taxon>Metazoa</taxon>
        <taxon>Ecdysozoa</taxon>
        <taxon>Arthropoda</taxon>
        <taxon>Hexapoda</taxon>
        <taxon>Insecta</taxon>
        <taxon>Pterygota</taxon>
        <taxon>Neoptera</taxon>
        <taxon>Endopterygota</taxon>
        <taxon>Diptera</taxon>
        <taxon>Nematocera</taxon>
        <taxon>Psychodoidea</taxon>
        <taxon>Psychodidae</taxon>
        <taxon>Lutzomyia</taxon>
        <taxon>Lutzomyia</taxon>
    </lineage>
</organism>
<keyword evidence="10" id="KW-1185">Reference proteome</keyword>
<dbReference type="Gene3D" id="3.40.50.1820">
    <property type="entry name" value="alpha/beta hydrolase"/>
    <property type="match status" value="1"/>
</dbReference>
<dbReference type="PROSITE" id="PS01173">
    <property type="entry name" value="LIPASE_GDXG_HIS"/>
    <property type="match status" value="1"/>
</dbReference>
<evidence type="ECO:0000256" key="5">
    <source>
        <dbReference type="ARBA" id="ARBA00023157"/>
    </source>
</evidence>
<dbReference type="AlphaFoldDB" id="A0A1B0GHN1"/>
<evidence type="ECO:0000256" key="7">
    <source>
        <dbReference type="RuleBase" id="RU361235"/>
    </source>
</evidence>
<comment type="similarity">
    <text evidence="2">Belongs to the 'GDXG' lipolytic enzyme family.</text>
</comment>
<keyword evidence="3" id="KW-0719">Serine esterase</keyword>
<dbReference type="EnsemblMetazoa" id="LLOJ001557-RA">
    <property type="protein sequence ID" value="LLOJ001557-PA"/>
    <property type="gene ID" value="LLOJ001557"/>
</dbReference>
<evidence type="ECO:0000256" key="2">
    <source>
        <dbReference type="ARBA" id="ARBA00010515"/>
    </source>
</evidence>
<dbReference type="SUPFAM" id="SSF53474">
    <property type="entry name" value="alpha/beta-Hydrolases"/>
    <property type="match status" value="1"/>
</dbReference>
<dbReference type="InterPro" id="IPR019826">
    <property type="entry name" value="Carboxylesterase_B_AS"/>
</dbReference>
<keyword evidence="4 7" id="KW-0378">Hydrolase</keyword>